<reference evidence="1" key="2">
    <citation type="journal article" date="2022" name="New Phytol.">
        <title>Evolutionary transition to the ectomycorrhizal habit in the genomes of a hyperdiverse lineage of mushroom-forming fungi.</title>
        <authorList>
            <person name="Looney B."/>
            <person name="Miyauchi S."/>
            <person name="Morin E."/>
            <person name="Drula E."/>
            <person name="Courty P.E."/>
            <person name="Kohler A."/>
            <person name="Kuo A."/>
            <person name="LaButti K."/>
            <person name="Pangilinan J."/>
            <person name="Lipzen A."/>
            <person name="Riley R."/>
            <person name="Andreopoulos W."/>
            <person name="He G."/>
            <person name="Johnson J."/>
            <person name="Nolan M."/>
            <person name="Tritt A."/>
            <person name="Barry K.W."/>
            <person name="Grigoriev I.V."/>
            <person name="Nagy L.G."/>
            <person name="Hibbett D."/>
            <person name="Henrissat B."/>
            <person name="Matheny P.B."/>
            <person name="Labbe J."/>
            <person name="Martin F.M."/>
        </authorList>
    </citation>
    <scope>NUCLEOTIDE SEQUENCE</scope>
    <source>
        <strain evidence="1">EC-137</strain>
    </source>
</reference>
<evidence type="ECO:0000313" key="2">
    <source>
        <dbReference type="Proteomes" id="UP000814128"/>
    </source>
</evidence>
<keyword evidence="2" id="KW-1185">Reference proteome</keyword>
<sequence length="226" mass="23532">MPVAESTANIWVAAGDGDLARVQTLVDAHGISPNAPDPHTYTPMHAAASYGHTAVLDFLLSRGGDVNVADADADTPLYTVEDIPTARWLLDHGATLDIRNAEGLSPIEHLSEDFPAVAAYLCTRLPQAPPDTAVASLPPTAPSQHAQERASAQLADGLVAAVADLAREAEAQGRDEPDEDALRRAVSAAVLASMRAGYAATALDDGRERDGDADEGAGAKRARTEP</sequence>
<dbReference type="EMBL" id="MU273517">
    <property type="protein sequence ID" value="KAI0033554.1"/>
    <property type="molecule type" value="Genomic_DNA"/>
</dbReference>
<dbReference type="Proteomes" id="UP000814128">
    <property type="component" value="Unassembled WGS sequence"/>
</dbReference>
<comment type="caution">
    <text evidence="1">The sequence shown here is derived from an EMBL/GenBank/DDBJ whole genome shotgun (WGS) entry which is preliminary data.</text>
</comment>
<evidence type="ECO:0000313" key="1">
    <source>
        <dbReference type="EMBL" id="KAI0033554.1"/>
    </source>
</evidence>
<organism evidence="1 2">
    <name type="scientific">Vararia minispora EC-137</name>
    <dbReference type="NCBI Taxonomy" id="1314806"/>
    <lineage>
        <taxon>Eukaryota</taxon>
        <taxon>Fungi</taxon>
        <taxon>Dikarya</taxon>
        <taxon>Basidiomycota</taxon>
        <taxon>Agaricomycotina</taxon>
        <taxon>Agaricomycetes</taxon>
        <taxon>Russulales</taxon>
        <taxon>Lachnocladiaceae</taxon>
        <taxon>Vararia</taxon>
    </lineage>
</organism>
<protein>
    <submittedName>
        <fullName evidence="1">Ankyrin repeat-containing domain protein</fullName>
    </submittedName>
</protein>
<accession>A0ACB8QP52</accession>
<proteinExistence type="predicted"/>
<gene>
    <name evidence="1" type="ORF">K488DRAFT_84834</name>
</gene>
<name>A0ACB8QP52_9AGAM</name>
<reference evidence="1" key="1">
    <citation type="submission" date="2021-02" db="EMBL/GenBank/DDBJ databases">
        <authorList>
            <consortium name="DOE Joint Genome Institute"/>
            <person name="Ahrendt S."/>
            <person name="Looney B.P."/>
            <person name="Miyauchi S."/>
            <person name="Morin E."/>
            <person name="Drula E."/>
            <person name="Courty P.E."/>
            <person name="Chicoki N."/>
            <person name="Fauchery L."/>
            <person name="Kohler A."/>
            <person name="Kuo A."/>
            <person name="Labutti K."/>
            <person name="Pangilinan J."/>
            <person name="Lipzen A."/>
            <person name="Riley R."/>
            <person name="Andreopoulos W."/>
            <person name="He G."/>
            <person name="Johnson J."/>
            <person name="Barry K.W."/>
            <person name="Grigoriev I.V."/>
            <person name="Nagy L."/>
            <person name="Hibbett D."/>
            <person name="Henrissat B."/>
            <person name="Matheny P.B."/>
            <person name="Labbe J."/>
            <person name="Martin F."/>
        </authorList>
    </citation>
    <scope>NUCLEOTIDE SEQUENCE</scope>
    <source>
        <strain evidence="1">EC-137</strain>
    </source>
</reference>